<dbReference type="GO" id="GO:0006355">
    <property type="term" value="P:regulation of DNA-templated transcription"/>
    <property type="evidence" value="ECO:0007669"/>
    <property type="project" value="InterPro"/>
</dbReference>
<dbReference type="SUPFAM" id="SSF46894">
    <property type="entry name" value="C-terminal effector domain of the bipartite response regulators"/>
    <property type="match status" value="1"/>
</dbReference>
<dbReference type="RefSeq" id="WP_182984713.1">
    <property type="nucleotide sequence ID" value="NZ_JABEQD010000001.1"/>
</dbReference>
<keyword evidence="3" id="KW-0805">Transcription regulation</keyword>
<evidence type="ECO:0000313" key="10">
    <source>
        <dbReference type="EMBL" id="MBB2167033.1"/>
    </source>
</evidence>
<dbReference type="InterPro" id="IPR036388">
    <property type="entry name" value="WH-like_DNA-bd_sf"/>
</dbReference>
<feature type="modified residue" description="4-aspartylphosphate" evidence="6">
    <location>
        <position position="58"/>
    </location>
</feature>
<feature type="domain" description="Response regulatory" evidence="8">
    <location>
        <begin position="9"/>
        <end position="123"/>
    </location>
</feature>
<evidence type="ECO:0000256" key="5">
    <source>
        <dbReference type="ARBA" id="ARBA00023163"/>
    </source>
</evidence>
<evidence type="ECO:0000256" key="7">
    <source>
        <dbReference type="PROSITE-ProRule" id="PRU01091"/>
    </source>
</evidence>
<dbReference type="GO" id="GO:0032993">
    <property type="term" value="C:protein-DNA complex"/>
    <property type="evidence" value="ECO:0007669"/>
    <property type="project" value="TreeGrafter"/>
</dbReference>
<dbReference type="Pfam" id="PF00486">
    <property type="entry name" value="Trans_reg_C"/>
    <property type="match status" value="1"/>
</dbReference>
<keyword evidence="5" id="KW-0804">Transcription</keyword>
<keyword evidence="11" id="KW-1185">Reference proteome</keyword>
<dbReference type="InterPro" id="IPR011006">
    <property type="entry name" value="CheY-like_superfamily"/>
</dbReference>
<name>A0A7W4IQD1_9PROT</name>
<evidence type="ECO:0000256" key="2">
    <source>
        <dbReference type="ARBA" id="ARBA00023012"/>
    </source>
</evidence>
<proteinExistence type="predicted"/>
<dbReference type="PANTHER" id="PTHR48111">
    <property type="entry name" value="REGULATOR OF RPOS"/>
    <property type="match status" value="1"/>
</dbReference>
<keyword evidence="4 7" id="KW-0238">DNA-binding</keyword>
<dbReference type="GO" id="GO:0000976">
    <property type="term" value="F:transcription cis-regulatory region binding"/>
    <property type="evidence" value="ECO:0007669"/>
    <property type="project" value="TreeGrafter"/>
</dbReference>
<feature type="DNA-binding region" description="OmpR/PhoB-type" evidence="7">
    <location>
        <begin position="132"/>
        <end position="229"/>
    </location>
</feature>
<evidence type="ECO:0000313" key="11">
    <source>
        <dbReference type="Proteomes" id="UP000559860"/>
    </source>
</evidence>
<gene>
    <name evidence="10" type="ORF">HLH36_01460</name>
</gene>
<evidence type="ECO:0000259" key="8">
    <source>
        <dbReference type="PROSITE" id="PS50110"/>
    </source>
</evidence>
<dbReference type="InterPro" id="IPR001789">
    <property type="entry name" value="Sig_transdc_resp-reg_receiver"/>
</dbReference>
<dbReference type="InterPro" id="IPR039420">
    <property type="entry name" value="WalR-like"/>
</dbReference>
<dbReference type="Gene3D" id="6.10.250.690">
    <property type="match status" value="1"/>
</dbReference>
<keyword evidence="1 6" id="KW-0597">Phosphoprotein</keyword>
<dbReference type="SUPFAM" id="SSF52172">
    <property type="entry name" value="CheY-like"/>
    <property type="match status" value="1"/>
</dbReference>
<dbReference type="PROSITE" id="PS50110">
    <property type="entry name" value="RESPONSE_REGULATORY"/>
    <property type="match status" value="1"/>
</dbReference>
<feature type="domain" description="OmpR/PhoB-type" evidence="9">
    <location>
        <begin position="132"/>
        <end position="229"/>
    </location>
</feature>
<comment type="caution">
    <text evidence="10">The sequence shown here is derived from an EMBL/GenBank/DDBJ whole genome shotgun (WGS) entry which is preliminary data.</text>
</comment>
<dbReference type="GO" id="GO:0000156">
    <property type="term" value="F:phosphorelay response regulator activity"/>
    <property type="evidence" value="ECO:0007669"/>
    <property type="project" value="TreeGrafter"/>
</dbReference>
<keyword evidence="2" id="KW-0902">Two-component regulatory system</keyword>
<dbReference type="Proteomes" id="UP000559860">
    <property type="component" value="Unassembled WGS sequence"/>
</dbReference>
<evidence type="ECO:0000256" key="1">
    <source>
        <dbReference type="ARBA" id="ARBA00022553"/>
    </source>
</evidence>
<reference evidence="10 11" key="1">
    <citation type="submission" date="2020-04" db="EMBL/GenBank/DDBJ databases">
        <title>Description of novel Gluconacetobacter.</title>
        <authorList>
            <person name="Sombolestani A."/>
        </authorList>
    </citation>
    <scope>NUCLEOTIDE SEQUENCE [LARGE SCALE GENOMIC DNA]</scope>
    <source>
        <strain evidence="10 11">LMG 27801</strain>
    </source>
</reference>
<protein>
    <submittedName>
        <fullName evidence="10">Response regulator transcription factor</fullName>
    </submittedName>
</protein>
<dbReference type="Gene3D" id="3.40.50.2300">
    <property type="match status" value="1"/>
</dbReference>
<dbReference type="CDD" id="cd00383">
    <property type="entry name" value="trans_reg_C"/>
    <property type="match status" value="1"/>
</dbReference>
<dbReference type="Gene3D" id="1.10.10.10">
    <property type="entry name" value="Winged helix-like DNA-binding domain superfamily/Winged helix DNA-binding domain"/>
    <property type="match status" value="1"/>
</dbReference>
<dbReference type="InterPro" id="IPR016032">
    <property type="entry name" value="Sig_transdc_resp-reg_C-effctor"/>
</dbReference>
<dbReference type="SMART" id="SM00448">
    <property type="entry name" value="REC"/>
    <property type="match status" value="1"/>
</dbReference>
<accession>A0A7W4IQD1</accession>
<dbReference type="PANTHER" id="PTHR48111:SF22">
    <property type="entry name" value="REGULATOR OF RPOS"/>
    <property type="match status" value="1"/>
</dbReference>
<dbReference type="AlphaFoldDB" id="A0A7W4IQD1"/>
<sequence length="242" mass="27179">MSKKYSPIRLLLVEDDADMAAYIREGLAQYDIAVTCAFDGMEGLIHILREPWDVVVLDRMLPGMDGMQVLTRLRKEEIRTPVLVLTTMDGVSSRVEGLRGGADDYLVKPFAMRELAARVVVLVRRAGPARAATVLRTAGITLDLLSRDVTRFGVKLQLQPQEVKVLEYFMHNPGVILSRKMLLHYAWNVDFPVHTNLVENHISRLRDKLGPDGRQLIRTVRGAGYIMVSHDWSSSDQADTAP</sequence>
<dbReference type="SMART" id="SM00862">
    <property type="entry name" value="Trans_reg_C"/>
    <property type="match status" value="1"/>
</dbReference>
<dbReference type="PROSITE" id="PS51755">
    <property type="entry name" value="OMPR_PHOB"/>
    <property type="match status" value="1"/>
</dbReference>
<organism evidence="10 11">
    <name type="scientific">Gluconacetobacter aggeris</name>
    <dbReference type="NCBI Taxonomy" id="1286186"/>
    <lineage>
        <taxon>Bacteria</taxon>
        <taxon>Pseudomonadati</taxon>
        <taxon>Pseudomonadota</taxon>
        <taxon>Alphaproteobacteria</taxon>
        <taxon>Acetobacterales</taxon>
        <taxon>Acetobacteraceae</taxon>
        <taxon>Gluconacetobacter</taxon>
    </lineage>
</organism>
<dbReference type="InterPro" id="IPR001867">
    <property type="entry name" value="OmpR/PhoB-type_DNA-bd"/>
</dbReference>
<dbReference type="GO" id="GO:0005829">
    <property type="term" value="C:cytosol"/>
    <property type="evidence" value="ECO:0007669"/>
    <property type="project" value="TreeGrafter"/>
</dbReference>
<dbReference type="EMBL" id="JABEQD010000001">
    <property type="protein sequence ID" value="MBB2167033.1"/>
    <property type="molecule type" value="Genomic_DNA"/>
</dbReference>
<dbReference type="Pfam" id="PF00072">
    <property type="entry name" value="Response_reg"/>
    <property type="match status" value="1"/>
</dbReference>
<evidence type="ECO:0000259" key="9">
    <source>
        <dbReference type="PROSITE" id="PS51755"/>
    </source>
</evidence>
<evidence type="ECO:0000256" key="4">
    <source>
        <dbReference type="ARBA" id="ARBA00023125"/>
    </source>
</evidence>
<evidence type="ECO:0000256" key="6">
    <source>
        <dbReference type="PROSITE-ProRule" id="PRU00169"/>
    </source>
</evidence>
<evidence type="ECO:0000256" key="3">
    <source>
        <dbReference type="ARBA" id="ARBA00023015"/>
    </source>
</evidence>